<feature type="chain" id="PRO_5015853070" description="Alpha-1,3-glucanase/mutanase" evidence="1">
    <location>
        <begin position="21"/>
        <end position="1027"/>
    </location>
</feature>
<accession>A0A2V5H0B4</accession>
<reference evidence="2 3" key="1">
    <citation type="submission" date="2018-02" db="EMBL/GenBank/DDBJ databases">
        <title>The genomes of Aspergillus section Nigri reveals drivers in fungal speciation.</title>
        <authorList>
            <consortium name="DOE Joint Genome Institute"/>
            <person name="Vesth T.C."/>
            <person name="Nybo J."/>
            <person name="Theobald S."/>
            <person name="Brandl J."/>
            <person name="Frisvad J.C."/>
            <person name="Nielsen K.F."/>
            <person name="Lyhne E.K."/>
            <person name="Kogle M.E."/>
            <person name="Kuo A."/>
            <person name="Riley R."/>
            <person name="Clum A."/>
            <person name="Nolan M."/>
            <person name="Lipzen A."/>
            <person name="Salamov A."/>
            <person name="Henrissat B."/>
            <person name="Wiebenga A."/>
            <person name="De vries R.P."/>
            <person name="Grigoriev I.V."/>
            <person name="Mortensen U.H."/>
            <person name="Andersen M.R."/>
            <person name="Baker S.E."/>
        </authorList>
    </citation>
    <scope>NUCLEOTIDE SEQUENCE [LARGE SCALE GENOMIC DNA]</scope>
    <source>
        <strain evidence="2 3">CBS 115571</strain>
    </source>
</reference>
<dbReference type="OMA" id="RWIQAQW"/>
<proteinExistence type="predicted"/>
<dbReference type="AlphaFoldDB" id="A0A2V5H0B4"/>
<dbReference type="InterPro" id="IPR005197">
    <property type="entry name" value="Glyco_hydro_71"/>
</dbReference>
<keyword evidence="3" id="KW-1185">Reference proteome</keyword>
<evidence type="ECO:0008006" key="4">
    <source>
        <dbReference type="Google" id="ProtNLM"/>
    </source>
</evidence>
<name>A0A2V5H0B4_ASPV1</name>
<dbReference type="Gene3D" id="3.20.20.80">
    <property type="entry name" value="Glycosidases"/>
    <property type="match status" value="1"/>
</dbReference>
<sequence>MGSFLPLILSLVLLAARAHCRAVFAHFMAGKVSNTLNYTVSDWENEMTLALDAKIDAFALNMAVGDATNTQSLENAFAAAGNTGLSLFFSFDYAGNGPWAKADVLTMLQTYTSDGAYWHYESKPFVSTFEGPDNADDWIDIKEETGCFFLPDWSSVGADVAVNLGSGVADGLFSWAAWPYGPSDMNTYVDASYIDFLDGKSYMMPVSPWFFTNMPGYDKNWLWRGDDLWYDRWVQAMYLAPDFIEIISWNDFGESHYIGPIQDSDSPLAESTYTAFGTGESPYNYALNMPHDGWRAFLPWLIDTYKNNISTITQEGVQAWYRLNVRGSCASDGGTTGNTASELQLEYWPYEIPQDRVFFSALLGSSADVSVTVGDVSLEAAWNSTPSGGAGLYHGSAAFSVQAGTVEVAISRDGAIIASFTGPDIVTGCAASSDIENWNAWVGSAMAPTLTSATPTYSLADQVCVQGWGVGNFEGLCAFACKLGYCPVGACLCQKIGPQADLPKSLGVVGYPAAGMTADYTGLCAFSCNYGYCPPSACTTTQVPLTTSMVSPFTPSTCTAGEGTGDLAGLCSYGCGYGFCPIHNCTCTATGPLNVPPAANTTIYGYTTDVYPDSGLCDFACERGYCPSPVCSDDVGGDDASDLVCTDDDESVDSTSSCLQDIETCDYTLTFDSFASLSSSSSSLEDFCVNYYALGILADMLNATMTNYTDILSSYGGKFTEYQKYIREEVPGALTAYMNPGGAGNAFFTCTFSDGGVNTSTTSCPFDSEQVYNGYEIYYNLVNATAFWANLSATTGIQEDWVQFGDENVGSSCGVGSGKTCQPNRGVLKGYPLPADTINVTNPQTIIEDALPGIQNLTETILLTQILAATGAYGGSMENVLLTISTVVFTLAQAVANMGVVVEVADKASAEEKKAMIEEIIFGVLMIVPFLGEVRLISDGLEQLADMMSLIGDAGALGSTIYGVVTDPDSAILDIFELALGGGVRTPDEFEEAANARRGLTDDEVISLGSDWKSWSDDLSEVQSVCY</sequence>
<dbReference type="GO" id="GO:0051118">
    <property type="term" value="F:glucan endo-1,3-alpha-glucosidase activity"/>
    <property type="evidence" value="ECO:0007669"/>
    <property type="project" value="InterPro"/>
</dbReference>
<organism evidence="2 3">
    <name type="scientific">Aspergillus violaceofuscus (strain CBS 115571)</name>
    <dbReference type="NCBI Taxonomy" id="1450538"/>
    <lineage>
        <taxon>Eukaryota</taxon>
        <taxon>Fungi</taxon>
        <taxon>Dikarya</taxon>
        <taxon>Ascomycota</taxon>
        <taxon>Pezizomycotina</taxon>
        <taxon>Eurotiomycetes</taxon>
        <taxon>Eurotiomycetidae</taxon>
        <taxon>Eurotiales</taxon>
        <taxon>Aspergillaceae</taxon>
        <taxon>Aspergillus</taxon>
    </lineage>
</organism>
<keyword evidence="1" id="KW-0732">Signal</keyword>
<dbReference type="Proteomes" id="UP000249829">
    <property type="component" value="Unassembled WGS sequence"/>
</dbReference>
<dbReference type="EMBL" id="KZ825162">
    <property type="protein sequence ID" value="PYI16941.1"/>
    <property type="molecule type" value="Genomic_DNA"/>
</dbReference>
<dbReference type="CDD" id="cd11577">
    <property type="entry name" value="GH71"/>
    <property type="match status" value="1"/>
</dbReference>
<dbReference type="Pfam" id="PF03659">
    <property type="entry name" value="Glyco_hydro_71"/>
    <property type="match status" value="1"/>
</dbReference>
<protein>
    <recommendedName>
        <fullName evidence="4">Alpha-1,3-glucanase/mutanase</fullName>
    </recommendedName>
</protein>
<evidence type="ECO:0000256" key="1">
    <source>
        <dbReference type="SAM" id="SignalP"/>
    </source>
</evidence>
<feature type="signal peptide" evidence="1">
    <location>
        <begin position="1"/>
        <end position="20"/>
    </location>
</feature>
<gene>
    <name evidence="2" type="ORF">BO99DRAFT_464322</name>
</gene>
<evidence type="ECO:0000313" key="2">
    <source>
        <dbReference type="EMBL" id="PYI16941.1"/>
    </source>
</evidence>
<evidence type="ECO:0000313" key="3">
    <source>
        <dbReference type="Proteomes" id="UP000249829"/>
    </source>
</evidence>